<comment type="caution">
    <text evidence="1">The sequence shown here is derived from an EMBL/GenBank/DDBJ whole genome shotgun (WGS) entry which is preliminary data.</text>
</comment>
<organism evidence="1 2">
    <name type="scientific">Coemansia helicoidea</name>
    <dbReference type="NCBI Taxonomy" id="1286919"/>
    <lineage>
        <taxon>Eukaryota</taxon>
        <taxon>Fungi</taxon>
        <taxon>Fungi incertae sedis</taxon>
        <taxon>Zoopagomycota</taxon>
        <taxon>Kickxellomycotina</taxon>
        <taxon>Kickxellomycetes</taxon>
        <taxon>Kickxellales</taxon>
        <taxon>Kickxellaceae</taxon>
        <taxon>Coemansia</taxon>
    </lineage>
</organism>
<proteinExistence type="predicted"/>
<evidence type="ECO:0000313" key="2">
    <source>
        <dbReference type="Proteomes" id="UP001140087"/>
    </source>
</evidence>
<gene>
    <name evidence="1" type="ORF">H4R21_000357</name>
</gene>
<evidence type="ECO:0000313" key="1">
    <source>
        <dbReference type="EMBL" id="KAJ2807739.1"/>
    </source>
</evidence>
<keyword evidence="2" id="KW-1185">Reference proteome</keyword>
<accession>A0ACC1LHL1</accession>
<dbReference type="Proteomes" id="UP001140087">
    <property type="component" value="Unassembled WGS sequence"/>
</dbReference>
<name>A0ACC1LHL1_9FUNG</name>
<dbReference type="EMBL" id="JANBUN010000037">
    <property type="protein sequence ID" value="KAJ2807739.1"/>
    <property type="molecule type" value="Genomic_DNA"/>
</dbReference>
<protein>
    <submittedName>
        <fullName evidence="1">Uncharacterized protein</fullName>
    </submittedName>
</protein>
<sequence length="219" mass="22126">MKLTIASVLALASLVLADFQITNPVQGVVWEANKVQTISWIPIGNDPLAAPATVELLSGNNNNLDRVVVIGTVPGAAGKITFTPPATLPKSDTYAIRVTINGVPHYSHSFQAGSAAPVPKGSESSSAPPSSAPASSSSAAVTPSSSAKPTPTPTSSKPRPSSSSKVSSVQESSSSKRKPQTSSESIESESESEESKSSGASRSSIAAGLLGVVALAALF</sequence>
<reference evidence="1" key="1">
    <citation type="submission" date="2022-07" db="EMBL/GenBank/DDBJ databases">
        <title>Phylogenomic reconstructions and comparative analyses of Kickxellomycotina fungi.</title>
        <authorList>
            <person name="Reynolds N.K."/>
            <person name="Stajich J.E."/>
            <person name="Barry K."/>
            <person name="Grigoriev I.V."/>
            <person name="Crous P."/>
            <person name="Smith M.E."/>
        </authorList>
    </citation>
    <scope>NUCLEOTIDE SEQUENCE</scope>
    <source>
        <strain evidence="1">BCRC 34780</strain>
    </source>
</reference>